<sequence>MEMKREDRLCARFDESREGTLSMSSHSRYIIFLSRDEGRNHEFISFLLENWFLSIGQSEEIVRDSVAHSWIGIVEKRRDLLGIILHIWLLGLYSFIGQSTNACHSYFPVIILLMRMGTVIDSPRETM</sequence>
<feature type="transmembrane region" description="Helical" evidence="1">
    <location>
        <begin position="80"/>
        <end position="99"/>
    </location>
</feature>
<keyword evidence="1" id="KW-0812">Transmembrane</keyword>
<keyword evidence="1" id="KW-1133">Transmembrane helix</keyword>
<evidence type="ECO:0000313" key="2">
    <source>
        <dbReference type="EMBL" id="GMS95097.1"/>
    </source>
</evidence>
<dbReference type="Proteomes" id="UP001432027">
    <property type="component" value="Unassembled WGS sequence"/>
</dbReference>
<evidence type="ECO:0000313" key="3">
    <source>
        <dbReference type="Proteomes" id="UP001432027"/>
    </source>
</evidence>
<keyword evidence="3" id="KW-1185">Reference proteome</keyword>
<comment type="caution">
    <text evidence="2">The sequence shown here is derived from an EMBL/GenBank/DDBJ whole genome shotgun (WGS) entry which is preliminary data.</text>
</comment>
<protein>
    <recommendedName>
        <fullName evidence="4">G protein-coupled receptor</fullName>
    </recommendedName>
</protein>
<reference evidence="2" key="1">
    <citation type="submission" date="2023-10" db="EMBL/GenBank/DDBJ databases">
        <title>Genome assembly of Pristionchus species.</title>
        <authorList>
            <person name="Yoshida K."/>
            <person name="Sommer R.J."/>
        </authorList>
    </citation>
    <scope>NUCLEOTIDE SEQUENCE</scope>
    <source>
        <strain evidence="2">RS0144</strain>
    </source>
</reference>
<accession>A0AAV5TL70</accession>
<evidence type="ECO:0008006" key="4">
    <source>
        <dbReference type="Google" id="ProtNLM"/>
    </source>
</evidence>
<gene>
    <name evidence="2" type="ORF">PENTCL1PPCAC_17272</name>
</gene>
<organism evidence="2 3">
    <name type="scientific">Pristionchus entomophagus</name>
    <dbReference type="NCBI Taxonomy" id="358040"/>
    <lineage>
        <taxon>Eukaryota</taxon>
        <taxon>Metazoa</taxon>
        <taxon>Ecdysozoa</taxon>
        <taxon>Nematoda</taxon>
        <taxon>Chromadorea</taxon>
        <taxon>Rhabditida</taxon>
        <taxon>Rhabditina</taxon>
        <taxon>Diplogasteromorpha</taxon>
        <taxon>Diplogasteroidea</taxon>
        <taxon>Neodiplogasteridae</taxon>
        <taxon>Pristionchus</taxon>
    </lineage>
</organism>
<dbReference type="AlphaFoldDB" id="A0AAV5TL70"/>
<evidence type="ECO:0000256" key="1">
    <source>
        <dbReference type="SAM" id="Phobius"/>
    </source>
</evidence>
<feature type="non-terminal residue" evidence="2">
    <location>
        <position position="127"/>
    </location>
</feature>
<keyword evidence="1" id="KW-0472">Membrane</keyword>
<dbReference type="EMBL" id="BTSX01000004">
    <property type="protein sequence ID" value="GMS95097.1"/>
    <property type="molecule type" value="Genomic_DNA"/>
</dbReference>
<proteinExistence type="predicted"/>
<name>A0AAV5TL70_9BILA</name>